<evidence type="ECO:0000313" key="2">
    <source>
        <dbReference type="Proteomes" id="UP000184510"/>
    </source>
</evidence>
<dbReference type="InterPro" id="IPR021488">
    <property type="entry name" value="DUF3142"/>
</dbReference>
<dbReference type="Pfam" id="PF11340">
    <property type="entry name" value="DUF3142"/>
    <property type="match status" value="1"/>
</dbReference>
<sequence>MKWWWSGLGLFLLAAVMVWFKPQRERAHGPMVEEVYVWQRVWGKDVYEAVKTHGGEFERIVVLGVEMDYGKSSGWTVQYFKDPISYAGEHEGTGLAIRVGSGAAATRWNKEAIAQVIQVVESLPDNLKVIQIDYDCPSSKLDDYVQLIRILKQMFPKRQYEVTCLPDWLDQDAFQALVTSVDGYVMQVHGLIGYGSAGTLCDPEKAKVAAERCGEYGKPFLIALPTYRHAVRLSNEGQILQVVSEGGGLRAGAEYHLASADPEEMAALVSEWTESRPELMRGIIWYRMPVTSDRMNWTWGTLDAVRKGGTPIRDLSVIAEKESDGLYEVSLVNRSLMREDWPKKIKVFIDGGRIMGGEGAHGYAFTQSHDGCAELRWLAQDPRPMLPESRLKLGWVRLEGAEGLKVVLSD</sequence>
<dbReference type="EMBL" id="FQYR01000004">
    <property type="protein sequence ID" value="SHJ62159.1"/>
    <property type="molecule type" value="Genomic_DNA"/>
</dbReference>
<gene>
    <name evidence="1" type="ORF">SAMN02745181_2199</name>
</gene>
<dbReference type="Proteomes" id="UP000184510">
    <property type="component" value="Unassembled WGS sequence"/>
</dbReference>
<proteinExistence type="predicted"/>
<protein>
    <recommendedName>
        <fullName evidence="3">DUF3142 domain-containing protein</fullName>
    </recommendedName>
</protein>
<dbReference type="OrthoDB" id="187794at2"/>
<dbReference type="RefSeq" id="WP_159434911.1">
    <property type="nucleotide sequence ID" value="NZ_FQYR01000004.1"/>
</dbReference>
<keyword evidence="2" id="KW-1185">Reference proteome</keyword>
<reference evidence="1 2" key="1">
    <citation type="submission" date="2016-11" db="EMBL/GenBank/DDBJ databases">
        <authorList>
            <person name="Jaros S."/>
            <person name="Januszkiewicz K."/>
            <person name="Wedrychowicz H."/>
        </authorList>
    </citation>
    <scope>NUCLEOTIDE SEQUENCE [LARGE SCALE GENOMIC DNA]</scope>
    <source>
        <strain evidence="1 2">DSM 18772</strain>
    </source>
</reference>
<dbReference type="STRING" id="1123071.SAMN02745181_2199"/>
<dbReference type="AlphaFoldDB" id="A0A1M6KTA9"/>
<accession>A0A1M6KTA9</accession>
<evidence type="ECO:0000313" key="1">
    <source>
        <dbReference type="EMBL" id="SHJ62159.1"/>
    </source>
</evidence>
<dbReference type="InParanoid" id="A0A1M6KTA9"/>
<evidence type="ECO:0008006" key="3">
    <source>
        <dbReference type="Google" id="ProtNLM"/>
    </source>
</evidence>
<organism evidence="1 2">
    <name type="scientific">Rubritalea squalenifaciens DSM 18772</name>
    <dbReference type="NCBI Taxonomy" id="1123071"/>
    <lineage>
        <taxon>Bacteria</taxon>
        <taxon>Pseudomonadati</taxon>
        <taxon>Verrucomicrobiota</taxon>
        <taxon>Verrucomicrobiia</taxon>
        <taxon>Verrucomicrobiales</taxon>
        <taxon>Rubritaleaceae</taxon>
        <taxon>Rubritalea</taxon>
    </lineage>
</organism>
<name>A0A1M6KTA9_9BACT</name>